<dbReference type="EMBL" id="BPPX01000010">
    <property type="protein sequence ID" value="GJC82677.1"/>
    <property type="molecule type" value="Genomic_DNA"/>
</dbReference>
<evidence type="ECO:0000313" key="2">
    <source>
        <dbReference type="Proteomes" id="UP001055172"/>
    </source>
</evidence>
<protein>
    <submittedName>
        <fullName evidence="1">Uncharacterized protein</fullName>
    </submittedName>
</protein>
<dbReference type="AlphaFoldDB" id="A0AA37LSE5"/>
<comment type="caution">
    <text evidence="1">The sequence shown here is derived from an EMBL/GenBank/DDBJ whole genome shotgun (WGS) entry which is preliminary data.</text>
</comment>
<name>A0AA37LSE5_9PEZI</name>
<accession>A0AA37LSE5</accession>
<dbReference type="Proteomes" id="UP001055172">
    <property type="component" value="Unassembled WGS sequence"/>
</dbReference>
<evidence type="ECO:0000313" key="1">
    <source>
        <dbReference type="EMBL" id="GJC82677.1"/>
    </source>
</evidence>
<keyword evidence="2" id="KW-1185">Reference proteome</keyword>
<organism evidence="1 2">
    <name type="scientific">Colletotrichum liriopes</name>
    <dbReference type="NCBI Taxonomy" id="708192"/>
    <lineage>
        <taxon>Eukaryota</taxon>
        <taxon>Fungi</taxon>
        <taxon>Dikarya</taxon>
        <taxon>Ascomycota</taxon>
        <taxon>Pezizomycotina</taxon>
        <taxon>Sordariomycetes</taxon>
        <taxon>Hypocreomycetidae</taxon>
        <taxon>Glomerellales</taxon>
        <taxon>Glomerellaceae</taxon>
        <taxon>Colletotrichum</taxon>
        <taxon>Colletotrichum spaethianum species complex</taxon>
    </lineage>
</organism>
<reference evidence="1 2" key="1">
    <citation type="submission" date="2021-07" db="EMBL/GenBank/DDBJ databases">
        <title>Genome data of Colletotrichum spaethianum.</title>
        <authorList>
            <person name="Utami Y.D."/>
            <person name="Hiruma K."/>
        </authorList>
    </citation>
    <scope>NUCLEOTIDE SEQUENCE [LARGE SCALE GENOMIC DNA]</scope>
    <source>
        <strain evidence="1 2">MAFF 242679</strain>
    </source>
</reference>
<sequence>MPDWETLKSDVLVTEVSVSLTEMLETTTTPDVFKLELVGSELAAWAKEVVISDRVETADESKSVVSTEVAVVPVMIEDSDKVVVSGKVEGVDNEDSDEKIESGEVIEFDVLSDRETADSVELVSGARVCCGVAVVSDEVVGSDDDVVVIVVSEDTAVCAVVKFGEIIVVELSDSSDDDA</sequence>
<proteinExistence type="predicted"/>
<gene>
    <name evidence="1" type="ORF">ColLi_05515</name>
</gene>